<sequence length="538" mass="58955">ASHRAAAHIDQNCSGSSSSGTASIDAMTRRAVWGCLLAASVHARPDCLVELGGVAGYVSTQVDVLSPEHGKRYTEGEAIPLGLEVQAWPVDIAARRDVRLCVVLDELEPACIPVLDQSLPTLQDLGVGEHFVEAYLALDNKTRLDCNLAEHDSVIFTVEPPRNATTILLSELPDKSHVDGLLVKVHVFQVAVVEDLRTWVKLVDEHGIVRDKQPCRAYVTAMRRACGDLRAPAPGIYTVEADGASSIEVHVRGDTGGDVTIVSAADAKYFERLSNFIGSVHFWEPFLHIDIYDLGLSSDQLTHVQEWDRTSLFKTSYTDIPLVGWKFSVVLDALTRHTKVLWMDANAELRRPLTAIRHSLDETGYFLTVAGHRFPTPKTVRPATLQHFGCRAAFASMPECTSAYLGVVRGSELHALLPSLDKCASSRACLYPKDAVGNTNQRRDQSVLNAALCHSTIKCDADRKFWMWAGQKVFTPTEDPSSWNSLVLFSRRGHGAPYSPRDVAAWNAKRRAAAASAVPSVPQSAERRLPGGWHLGDL</sequence>
<reference evidence="2" key="1">
    <citation type="submission" date="2021-11" db="EMBL/GenBank/DDBJ databases">
        <authorList>
            <consortium name="Genoscope - CEA"/>
            <person name="William W."/>
        </authorList>
    </citation>
    <scope>NUCLEOTIDE SEQUENCE</scope>
</reference>
<dbReference type="PANTHER" id="PTHR31389:SF4">
    <property type="entry name" value="LD39211P"/>
    <property type="match status" value="1"/>
</dbReference>
<evidence type="ECO:0000256" key="1">
    <source>
        <dbReference type="SAM" id="MobiDB-lite"/>
    </source>
</evidence>
<dbReference type="EMBL" id="CAKKNE010000001">
    <property type="protein sequence ID" value="CAH0365233.1"/>
    <property type="molecule type" value="Genomic_DNA"/>
</dbReference>
<dbReference type="Proteomes" id="UP000789595">
    <property type="component" value="Unassembled WGS sequence"/>
</dbReference>
<keyword evidence="3" id="KW-1185">Reference proteome</keyword>
<organism evidence="2 3">
    <name type="scientific">Pelagomonas calceolata</name>
    <dbReference type="NCBI Taxonomy" id="35677"/>
    <lineage>
        <taxon>Eukaryota</taxon>
        <taxon>Sar</taxon>
        <taxon>Stramenopiles</taxon>
        <taxon>Ochrophyta</taxon>
        <taxon>Pelagophyceae</taxon>
        <taxon>Pelagomonadales</taxon>
        <taxon>Pelagomonadaceae</taxon>
        <taxon>Pelagomonas</taxon>
    </lineage>
</organism>
<proteinExistence type="predicted"/>
<feature type="region of interest" description="Disordered" evidence="1">
    <location>
        <begin position="1"/>
        <end position="20"/>
    </location>
</feature>
<evidence type="ECO:0000313" key="2">
    <source>
        <dbReference type="EMBL" id="CAH0365233.1"/>
    </source>
</evidence>
<accession>A0A8J2S5Z3</accession>
<comment type="caution">
    <text evidence="2">The sequence shown here is derived from an EMBL/GenBank/DDBJ whole genome shotgun (WGS) entry which is preliminary data.</text>
</comment>
<name>A0A8J2S5Z3_9STRA</name>
<feature type="non-terminal residue" evidence="2">
    <location>
        <position position="1"/>
    </location>
</feature>
<dbReference type="PANTHER" id="PTHR31389">
    <property type="entry name" value="LD39211P"/>
    <property type="match status" value="1"/>
</dbReference>
<gene>
    <name evidence="2" type="ORF">PECAL_1P16610</name>
</gene>
<evidence type="ECO:0000313" key="3">
    <source>
        <dbReference type="Proteomes" id="UP000789595"/>
    </source>
</evidence>
<dbReference type="OrthoDB" id="5954868at2759"/>
<protein>
    <submittedName>
        <fullName evidence="2">Uncharacterized protein</fullName>
    </submittedName>
</protein>
<dbReference type="AlphaFoldDB" id="A0A8J2S5Z3"/>
<feature type="region of interest" description="Disordered" evidence="1">
    <location>
        <begin position="517"/>
        <end position="538"/>
    </location>
</feature>